<dbReference type="HOGENOM" id="CLU_035715_3_0_12"/>
<dbReference type="eggNOG" id="COG3014">
    <property type="taxonomic scope" value="Bacteria"/>
</dbReference>
<name>F4LPI9_TREBD</name>
<evidence type="ECO:0000313" key="2">
    <source>
        <dbReference type="EMBL" id="AEE16000.1"/>
    </source>
</evidence>
<dbReference type="Proteomes" id="UP000006546">
    <property type="component" value="Chromosome"/>
</dbReference>
<evidence type="ECO:0008006" key="4">
    <source>
        <dbReference type="Google" id="ProtNLM"/>
    </source>
</evidence>
<dbReference type="EMBL" id="CP002696">
    <property type="protein sequence ID" value="AEE16000.1"/>
    <property type="molecule type" value="Genomic_DNA"/>
</dbReference>
<accession>F4LPI9</accession>
<feature type="chain" id="PRO_5003312892" description="Lipoprotein" evidence="1">
    <location>
        <begin position="26"/>
        <end position="444"/>
    </location>
</feature>
<evidence type="ECO:0000256" key="1">
    <source>
        <dbReference type="SAM" id="SignalP"/>
    </source>
</evidence>
<keyword evidence="1" id="KW-0732">Signal</keyword>
<reference evidence="3" key="1">
    <citation type="submission" date="2011-04" db="EMBL/GenBank/DDBJ databases">
        <title>The complete genome of Treponema brennaborense DSM 12168.</title>
        <authorList>
            <person name="Lucas S."/>
            <person name="Han J."/>
            <person name="Lapidus A."/>
            <person name="Bruce D."/>
            <person name="Goodwin L."/>
            <person name="Pitluck S."/>
            <person name="Peters L."/>
            <person name="Kyrpides N."/>
            <person name="Mavromatis K."/>
            <person name="Ivanova N."/>
            <person name="Mikhailova N."/>
            <person name="Pagani I."/>
            <person name="Teshima H."/>
            <person name="Detter J.C."/>
            <person name="Tapia R."/>
            <person name="Han C."/>
            <person name="Land M."/>
            <person name="Hauser L."/>
            <person name="Markowitz V."/>
            <person name="Cheng J.-F."/>
            <person name="Hugenholtz P."/>
            <person name="Woyke T."/>
            <person name="Wu D."/>
            <person name="Gronow S."/>
            <person name="Wellnitz S."/>
            <person name="Brambilla E."/>
            <person name="Klenk H.-P."/>
            <person name="Eisen J.A."/>
        </authorList>
    </citation>
    <scope>NUCLEOTIDE SEQUENCE [LARGE SCALE GENOMIC DNA]</scope>
    <source>
        <strain evidence="3">DSM 12168 / CIP 105900 / DD5/3</strain>
    </source>
</reference>
<dbReference type="AlphaFoldDB" id="F4LPI9"/>
<feature type="signal peptide" evidence="1">
    <location>
        <begin position="1"/>
        <end position="25"/>
    </location>
</feature>
<protein>
    <recommendedName>
        <fullName evidence="4">Lipoprotein</fullName>
    </recommendedName>
</protein>
<proteinExistence type="predicted"/>
<dbReference type="OrthoDB" id="9769023at2"/>
<dbReference type="STRING" id="906968.Trebr_0557"/>
<organism evidence="2 3">
    <name type="scientific">Treponema brennaborense (strain DSM 12168 / CIP 105900 / DD5/3)</name>
    <dbReference type="NCBI Taxonomy" id="906968"/>
    <lineage>
        <taxon>Bacteria</taxon>
        <taxon>Pseudomonadati</taxon>
        <taxon>Spirochaetota</taxon>
        <taxon>Spirochaetia</taxon>
        <taxon>Spirochaetales</taxon>
        <taxon>Treponemataceae</taxon>
        <taxon>Treponema</taxon>
    </lineage>
</organism>
<evidence type="ECO:0000313" key="3">
    <source>
        <dbReference type="Proteomes" id="UP000006546"/>
    </source>
</evidence>
<gene>
    <name evidence="2" type="ordered locus">Trebr_0557</name>
</gene>
<dbReference type="KEGG" id="tbe:Trebr_0557"/>
<sequence length="444" mass="48571">MKAHRAARYAAAFTAFIFASCATMADYDFSGINSALFSGNYDAAYEMLEADSSLLYSEHDDVLYALDKGMLSHYAGDYKRSNTELAEAERKIFDNFSKSITQSISSFLVNDTVVDYAGETFEDIYTNLFMALNYLNQDDTEGAFVEIRRFDNKLKTVSAQYADLIAEANKENQANGSATLPADTMEFHNSALARYLSLIMYRGAGKLDSAEIDRKYIRSAFQLQPNLYPFAVPSCIAEEFSVPDGMARLNVVAFSGKAPVKTEEVTRLGTADASFYYKLALPVMNKQFSAVSSITVSAVSADGTVVVSEQLEKIESIENIAVETFSQKQALLYLKAVARSIAKSAATSTWGVLSDSADDDNVSMFFSLMQVVSAVTTEATERADVRVSRYFPATASVAGLTVPPGDYTVSVSYKNKDGKIISQDEFSVAVKTSSINLVESVCLR</sequence>
<keyword evidence="3" id="KW-1185">Reference proteome</keyword>
<dbReference type="PROSITE" id="PS51257">
    <property type="entry name" value="PROKAR_LIPOPROTEIN"/>
    <property type="match status" value="1"/>
</dbReference>
<dbReference type="RefSeq" id="WP_013757719.1">
    <property type="nucleotide sequence ID" value="NC_015500.1"/>
</dbReference>